<accession>A0A9W6KPM3</accession>
<dbReference type="PANTHER" id="PTHR40274:SF3">
    <property type="entry name" value="VIRGINIAMYCIN B LYASE"/>
    <property type="match status" value="1"/>
</dbReference>
<dbReference type="SUPFAM" id="SSF63829">
    <property type="entry name" value="Calcium-dependent phosphotriesterase"/>
    <property type="match status" value="1"/>
</dbReference>
<dbReference type="SUPFAM" id="SSF75011">
    <property type="entry name" value="3-carboxy-cis,cis-mucoante lactonizing enzyme"/>
    <property type="match status" value="1"/>
</dbReference>
<dbReference type="Gene3D" id="2.130.10.10">
    <property type="entry name" value="YVTN repeat-like/Quinoprotein amine dehydrogenase"/>
    <property type="match status" value="2"/>
</dbReference>
<name>A0A9W6KPM3_9ACTN</name>
<dbReference type="InterPro" id="IPR015943">
    <property type="entry name" value="WD40/YVTN_repeat-like_dom_sf"/>
</dbReference>
<protein>
    <submittedName>
        <fullName evidence="1">Virginiamycin B lyase</fullName>
    </submittedName>
</protein>
<dbReference type="EMBL" id="BSFP01000051">
    <property type="protein sequence ID" value="GLL04983.1"/>
    <property type="molecule type" value="Genomic_DNA"/>
</dbReference>
<dbReference type="Proteomes" id="UP001143480">
    <property type="component" value="Unassembled WGS sequence"/>
</dbReference>
<dbReference type="GO" id="GO:0016829">
    <property type="term" value="F:lyase activity"/>
    <property type="evidence" value="ECO:0007669"/>
    <property type="project" value="UniProtKB-KW"/>
</dbReference>
<dbReference type="Pfam" id="PF24684">
    <property type="entry name" value="Vgb_lyase"/>
    <property type="match status" value="1"/>
</dbReference>
<reference evidence="1" key="2">
    <citation type="submission" date="2023-01" db="EMBL/GenBank/DDBJ databases">
        <authorList>
            <person name="Sun Q."/>
            <person name="Evtushenko L."/>
        </authorList>
    </citation>
    <scope>NUCLEOTIDE SEQUENCE</scope>
    <source>
        <strain evidence="1">VKM Ac-1321</strain>
    </source>
</reference>
<reference evidence="1" key="1">
    <citation type="journal article" date="2014" name="Int. J. Syst. Evol. Microbiol.">
        <title>Complete genome sequence of Corynebacterium casei LMG S-19264T (=DSM 44701T), isolated from a smear-ripened cheese.</title>
        <authorList>
            <consortium name="US DOE Joint Genome Institute (JGI-PGF)"/>
            <person name="Walter F."/>
            <person name="Albersmeier A."/>
            <person name="Kalinowski J."/>
            <person name="Ruckert C."/>
        </authorList>
    </citation>
    <scope>NUCLEOTIDE SEQUENCE</scope>
    <source>
        <strain evidence="1">VKM Ac-1321</strain>
    </source>
</reference>
<dbReference type="InterPro" id="IPR051344">
    <property type="entry name" value="Vgb"/>
</dbReference>
<sequence>MQEFTVGEAGDGPYGITTGPDGNLWCTLVHAGRIARLTPAGDVTLFDLDNRAAGPSVIVAGPDGALWFARFQDGRIGRITVDGELSSVAVPSPYGLAFTPDGALWSTELNADRVWRTPPGGGDPAPLDLGTSAAMPSMLAAGADGAVWCTLNQGNAIARVDAPAVFALPTPGAAPVGIDAAPDGTAWFVEIGAGQVGRITPGGHIEEYPLADRAARPHAIVADPAGGCWFTEWAGNRLGHISADGTAIRSFDLPAPGSEPHGLTIGPDGAVWVALEVGRVIRFSDPGA</sequence>
<dbReference type="PANTHER" id="PTHR40274">
    <property type="entry name" value="VIRGINIAMYCIN B LYASE"/>
    <property type="match status" value="1"/>
</dbReference>
<evidence type="ECO:0000313" key="1">
    <source>
        <dbReference type="EMBL" id="GLL04983.1"/>
    </source>
</evidence>
<dbReference type="GO" id="GO:0030288">
    <property type="term" value="C:outer membrane-bounded periplasmic space"/>
    <property type="evidence" value="ECO:0007669"/>
    <property type="project" value="TreeGrafter"/>
</dbReference>
<keyword evidence="2" id="KW-1185">Reference proteome</keyword>
<gene>
    <name evidence="1" type="primary">vgb</name>
    <name evidence="1" type="ORF">GCM10017581_067300</name>
</gene>
<comment type="caution">
    <text evidence="1">The sequence shown here is derived from an EMBL/GenBank/DDBJ whole genome shotgun (WGS) entry which is preliminary data.</text>
</comment>
<proteinExistence type="predicted"/>
<evidence type="ECO:0000313" key="2">
    <source>
        <dbReference type="Proteomes" id="UP001143480"/>
    </source>
</evidence>
<dbReference type="AlphaFoldDB" id="A0A9W6KPM3"/>
<keyword evidence="1" id="KW-0456">Lyase</keyword>
<organism evidence="1 2">
    <name type="scientific">Dactylosporangium matsuzakiense</name>
    <dbReference type="NCBI Taxonomy" id="53360"/>
    <lineage>
        <taxon>Bacteria</taxon>
        <taxon>Bacillati</taxon>
        <taxon>Actinomycetota</taxon>
        <taxon>Actinomycetes</taxon>
        <taxon>Micromonosporales</taxon>
        <taxon>Micromonosporaceae</taxon>
        <taxon>Dactylosporangium</taxon>
    </lineage>
</organism>